<gene>
    <name evidence="2" type="ORF">COS99_07075</name>
</gene>
<dbReference type="PANTHER" id="PTHR43751:SF3">
    <property type="entry name" value="SULFATASE N-TERMINAL DOMAIN-CONTAINING PROTEIN"/>
    <property type="match status" value="1"/>
</dbReference>
<proteinExistence type="predicted"/>
<organism evidence="2 3">
    <name type="scientific">Candidatus Aquitaenariimonas noxiae</name>
    <dbReference type="NCBI Taxonomy" id="1974741"/>
    <lineage>
        <taxon>Bacteria</taxon>
        <taxon>Pseudomonadati</taxon>
        <taxon>Candidatus Omnitrophota</taxon>
        <taxon>Candidatus Aquitaenariimonas</taxon>
    </lineage>
</organism>
<dbReference type="InterPro" id="IPR000917">
    <property type="entry name" value="Sulfatase_N"/>
</dbReference>
<dbReference type="Gene3D" id="3.40.720.10">
    <property type="entry name" value="Alkaline Phosphatase, subunit A"/>
    <property type="match status" value="1"/>
</dbReference>
<feature type="domain" description="Sulfatase N-terminal" evidence="1">
    <location>
        <begin position="36"/>
        <end position="113"/>
    </location>
</feature>
<dbReference type="SUPFAM" id="SSF53649">
    <property type="entry name" value="Alkaline phosphatase-like"/>
    <property type="match status" value="1"/>
</dbReference>
<dbReference type="InterPro" id="IPR017850">
    <property type="entry name" value="Alkaline_phosphatase_core_sf"/>
</dbReference>
<evidence type="ECO:0000313" key="2">
    <source>
        <dbReference type="EMBL" id="PIU41092.1"/>
    </source>
</evidence>
<dbReference type="Proteomes" id="UP000230052">
    <property type="component" value="Unassembled WGS sequence"/>
</dbReference>
<dbReference type="PANTHER" id="PTHR43751">
    <property type="entry name" value="SULFATASE"/>
    <property type="match status" value="1"/>
</dbReference>
<sequence>MSDKLYRFFYKHFSKYGATLRKSLVRHQSKISQNYTNTINYVGSVYKFDCLVSDMVKFLNDKGIANNTILIILSDHGWGFGERTEIDNRHGYNLYNETLNIPLLVYNPNFKNKTLEGGFSIQNVMQIIKNIQTEKSEIIDENMFSEEHIAIIKNGNRVRVGAMVKERYKLLKNYIFETRDGFNLYDDPGEKINVFDAFAEYFSAMEKKLDMEMAKADKNEGELMFYPNALE</sequence>
<comment type="caution">
    <text evidence="2">The sequence shown here is derived from an EMBL/GenBank/DDBJ whole genome shotgun (WGS) entry which is preliminary data.</text>
</comment>
<evidence type="ECO:0000313" key="3">
    <source>
        <dbReference type="Proteomes" id="UP000230052"/>
    </source>
</evidence>
<dbReference type="EMBL" id="PEWV01000071">
    <property type="protein sequence ID" value="PIU41092.1"/>
    <property type="molecule type" value="Genomic_DNA"/>
</dbReference>
<dbReference type="AlphaFoldDB" id="A0A2J0KR64"/>
<protein>
    <recommendedName>
        <fullName evidence="1">Sulfatase N-terminal domain-containing protein</fullName>
    </recommendedName>
</protein>
<accession>A0A2J0KR64</accession>
<evidence type="ECO:0000259" key="1">
    <source>
        <dbReference type="Pfam" id="PF00884"/>
    </source>
</evidence>
<dbReference type="InterPro" id="IPR052701">
    <property type="entry name" value="GAG_Ulvan_Degrading_Sulfatases"/>
</dbReference>
<reference evidence="2 3" key="1">
    <citation type="submission" date="2017-09" db="EMBL/GenBank/DDBJ databases">
        <title>Depth-based differentiation of microbial function through sediment-hosted aquifers and enrichment of novel symbionts in the deep terrestrial subsurface.</title>
        <authorList>
            <person name="Probst A.J."/>
            <person name="Ladd B."/>
            <person name="Jarett J.K."/>
            <person name="Geller-Mcgrath D.E."/>
            <person name="Sieber C.M."/>
            <person name="Emerson J.B."/>
            <person name="Anantharaman K."/>
            <person name="Thomas B.C."/>
            <person name="Malmstrom R."/>
            <person name="Stieglmeier M."/>
            <person name="Klingl A."/>
            <person name="Woyke T."/>
            <person name="Ryan C.M."/>
            <person name="Banfield J.F."/>
        </authorList>
    </citation>
    <scope>NUCLEOTIDE SEQUENCE [LARGE SCALE GENOMIC DNA]</scope>
    <source>
        <strain evidence="2">CG07_land_8_20_14_0_80_42_15</strain>
    </source>
</reference>
<name>A0A2J0KR64_9BACT</name>
<dbReference type="Pfam" id="PF00884">
    <property type="entry name" value="Sulfatase"/>
    <property type="match status" value="1"/>
</dbReference>